<proteinExistence type="predicted"/>
<gene>
    <name evidence="3" type="ORF">HU200_051172</name>
</gene>
<dbReference type="PANTHER" id="PTHR32141:SF158">
    <property type="entry name" value="EXPRESSED PROTEIN"/>
    <property type="match status" value="1"/>
</dbReference>
<feature type="domain" description="F-box/LRR-repeat protein 15/At3g58940/PEG3-like LRR" evidence="2">
    <location>
        <begin position="72"/>
        <end position="204"/>
    </location>
</feature>
<dbReference type="Gene3D" id="3.80.10.10">
    <property type="entry name" value="Ribonuclease Inhibitor"/>
    <property type="match status" value="1"/>
</dbReference>
<evidence type="ECO:0000259" key="2">
    <source>
        <dbReference type="Pfam" id="PF24758"/>
    </source>
</evidence>
<dbReference type="InterPro" id="IPR032675">
    <property type="entry name" value="LRR_dom_sf"/>
</dbReference>
<comment type="caution">
    <text evidence="3">The sequence shown here is derived from an EMBL/GenBank/DDBJ whole genome shotgun (WGS) entry which is preliminary data.</text>
</comment>
<sequence length="228" mass="25191">MRFGKGRESSGSRRCGSDLKRSKSGPVGVKPTMMLIRSYGKYQEKYLRSKRDKVGLLATENSRVYFNVPSFSPTLRVLSLCCRSNRIGFRAEEAAALGFPHLEQLTLKGPQSTLDGILSGCPALQSLVLHGNVGYSQLRISSRTLRRLGLSGGSHELQGEVHIQDAPLLERLFQDGPVYRDKIRVIKAPKLKMLGYLPAGSTSKEFCSPKLNFRGSCSHLVQCMLTTT</sequence>
<dbReference type="InterPro" id="IPR055302">
    <property type="entry name" value="F-box_dom-containing"/>
</dbReference>
<name>A0A835E8I0_9POAL</name>
<reference evidence="3" key="1">
    <citation type="submission" date="2020-07" db="EMBL/GenBank/DDBJ databases">
        <title>Genome sequence and genetic diversity analysis of an under-domesticated orphan crop, white fonio (Digitaria exilis).</title>
        <authorList>
            <person name="Bennetzen J.L."/>
            <person name="Chen S."/>
            <person name="Ma X."/>
            <person name="Wang X."/>
            <person name="Yssel A.E.J."/>
            <person name="Chaluvadi S.R."/>
            <person name="Johnson M."/>
            <person name="Gangashetty P."/>
            <person name="Hamidou F."/>
            <person name="Sanogo M.D."/>
            <person name="Zwaenepoel A."/>
            <person name="Wallace J."/>
            <person name="Van De Peer Y."/>
            <person name="Van Deynze A."/>
        </authorList>
    </citation>
    <scope>NUCLEOTIDE SEQUENCE</scope>
    <source>
        <tissue evidence="3">Leaves</tissue>
    </source>
</reference>
<dbReference type="Pfam" id="PF24758">
    <property type="entry name" value="LRR_At5g56370"/>
    <property type="match status" value="1"/>
</dbReference>
<dbReference type="AlphaFoldDB" id="A0A835E8I0"/>
<dbReference type="Proteomes" id="UP000636709">
    <property type="component" value="Unassembled WGS sequence"/>
</dbReference>
<feature type="region of interest" description="Disordered" evidence="1">
    <location>
        <begin position="1"/>
        <end position="29"/>
    </location>
</feature>
<dbReference type="OrthoDB" id="674834at2759"/>
<evidence type="ECO:0000313" key="4">
    <source>
        <dbReference type="Proteomes" id="UP000636709"/>
    </source>
</evidence>
<dbReference type="SUPFAM" id="SSF52047">
    <property type="entry name" value="RNI-like"/>
    <property type="match status" value="1"/>
</dbReference>
<protein>
    <recommendedName>
        <fullName evidence="2">F-box/LRR-repeat protein 15/At3g58940/PEG3-like LRR domain-containing protein</fullName>
    </recommendedName>
</protein>
<keyword evidence="4" id="KW-1185">Reference proteome</keyword>
<organism evidence="3 4">
    <name type="scientific">Digitaria exilis</name>
    <dbReference type="NCBI Taxonomy" id="1010633"/>
    <lineage>
        <taxon>Eukaryota</taxon>
        <taxon>Viridiplantae</taxon>
        <taxon>Streptophyta</taxon>
        <taxon>Embryophyta</taxon>
        <taxon>Tracheophyta</taxon>
        <taxon>Spermatophyta</taxon>
        <taxon>Magnoliopsida</taxon>
        <taxon>Liliopsida</taxon>
        <taxon>Poales</taxon>
        <taxon>Poaceae</taxon>
        <taxon>PACMAD clade</taxon>
        <taxon>Panicoideae</taxon>
        <taxon>Panicodae</taxon>
        <taxon>Paniceae</taxon>
        <taxon>Anthephorinae</taxon>
        <taxon>Digitaria</taxon>
    </lineage>
</organism>
<dbReference type="PANTHER" id="PTHR32141">
    <property type="match status" value="1"/>
</dbReference>
<dbReference type="EMBL" id="JACEFO010002268">
    <property type="protein sequence ID" value="KAF8669987.1"/>
    <property type="molecule type" value="Genomic_DNA"/>
</dbReference>
<accession>A0A835E8I0</accession>
<feature type="compositionally biased region" description="Basic and acidic residues" evidence="1">
    <location>
        <begin position="1"/>
        <end position="21"/>
    </location>
</feature>
<evidence type="ECO:0000313" key="3">
    <source>
        <dbReference type="EMBL" id="KAF8669987.1"/>
    </source>
</evidence>
<dbReference type="InterPro" id="IPR055411">
    <property type="entry name" value="LRR_FXL15/At3g58940/PEG3-like"/>
</dbReference>
<evidence type="ECO:0000256" key="1">
    <source>
        <dbReference type="SAM" id="MobiDB-lite"/>
    </source>
</evidence>